<dbReference type="SUPFAM" id="SSF53098">
    <property type="entry name" value="Ribonuclease H-like"/>
    <property type="match status" value="1"/>
</dbReference>
<name>A0A9N9CKE9_9GLOM</name>
<accession>A0A9N9CKE9</accession>
<sequence length="127" mass="14524">MDAQSSSLSIEIVDNHTTSKLSNLLFPRRVLKRHHTNNNLISYELELYDQESVEELKTNIENDAQNYFSIQPSSTTSERAFSRAGFTITNNWANLNKKTVACLILIHSWLVESQKEFIPLKDLPGIT</sequence>
<dbReference type="AlphaFoldDB" id="A0A9N9CKE9"/>
<evidence type="ECO:0000313" key="3">
    <source>
        <dbReference type="Proteomes" id="UP000789405"/>
    </source>
</evidence>
<dbReference type="InterPro" id="IPR012337">
    <property type="entry name" value="RNaseH-like_sf"/>
</dbReference>
<dbReference type="Proteomes" id="UP000789405">
    <property type="component" value="Unassembled WGS sequence"/>
</dbReference>
<dbReference type="EMBL" id="CAJVPY010003883">
    <property type="protein sequence ID" value="CAG8604576.1"/>
    <property type="molecule type" value="Genomic_DNA"/>
</dbReference>
<organism evidence="2 3">
    <name type="scientific">Dentiscutata erythropus</name>
    <dbReference type="NCBI Taxonomy" id="1348616"/>
    <lineage>
        <taxon>Eukaryota</taxon>
        <taxon>Fungi</taxon>
        <taxon>Fungi incertae sedis</taxon>
        <taxon>Mucoromycota</taxon>
        <taxon>Glomeromycotina</taxon>
        <taxon>Glomeromycetes</taxon>
        <taxon>Diversisporales</taxon>
        <taxon>Gigasporaceae</taxon>
        <taxon>Dentiscutata</taxon>
    </lineage>
</organism>
<keyword evidence="3" id="KW-1185">Reference proteome</keyword>
<protein>
    <submittedName>
        <fullName evidence="2">4738_t:CDS:1</fullName>
    </submittedName>
</protein>
<evidence type="ECO:0000313" key="2">
    <source>
        <dbReference type="EMBL" id="CAG8604576.1"/>
    </source>
</evidence>
<dbReference type="GO" id="GO:0046983">
    <property type="term" value="F:protein dimerization activity"/>
    <property type="evidence" value="ECO:0007669"/>
    <property type="project" value="InterPro"/>
</dbReference>
<dbReference type="Pfam" id="PF05699">
    <property type="entry name" value="Dimer_Tnp_hAT"/>
    <property type="match status" value="1"/>
</dbReference>
<feature type="domain" description="HAT C-terminal dimerisation" evidence="1">
    <location>
        <begin position="64"/>
        <end position="110"/>
    </location>
</feature>
<dbReference type="InterPro" id="IPR008906">
    <property type="entry name" value="HATC_C_dom"/>
</dbReference>
<proteinExistence type="predicted"/>
<comment type="caution">
    <text evidence="2">The sequence shown here is derived from an EMBL/GenBank/DDBJ whole genome shotgun (WGS) entry which is preliminary data.</text>
</comment>
<evidence type="ECO:0000259" key="1">
    <source>
        <dbReference type="Pfam" id="PF05699"/>
    </source>
</evidence>
<gene>
    <name evidence="2" type="ORF">DERYTH_LOCUS7821</name>
</gene>
<reference evidence="2" key="1">
    <citation type="submission" date="2021-06" db="EMBL/GenBank/DDBJ databases">
        <authorList>
            <person name="Kallberg Y."/>
            <person name="Tangrot J."/>
            <person name="Rosling A."/>
        </authorList>
    </citation>
    <scope>NUCLEOTIDE SEQUENCE</scope>
    <source>
        <strain evidence="2">MA453B</strain>
    </source>
</reference>